<gene>
    <name evidence="15" type="ORF">GV368_05495</name>
</gene>
<name>A0ABX1QKW5_9PROT</name>
<keyword evidence="8" id="KW-0998">Cell outer membrane</keyword>
<dbReference type="Gene3D" id="3.10.20.310">
    <property type="entry name" value="membrane protein fhac"/>
    <property type="match status" value="3"/>
</dbReference>
<evidence type="ECO:0000256" key="4">
    <source>
        <dbReference type="ARBA" id="ARBA00022452"/>
    </source>
</evidence>
<dbReference type="InterPro" id="IPR000184">
    <property type="entry name" value="Bac_surfAg_D15"/>
</dbReference>
<comment type="subcellular location">
    <subcellularLocation>
        <location evidence="1">Cell outer membrane</location>
    </subcellularLocation>
</comment>
<dbReference type="InterPro" id="IPR039910">
    <property type="entry name" value="D15-like"/>
</dbReference>
<dbReference type="RefSeq" id="WP_169115801.1">
    <property type="nucleotide sequence ID" value="NZ_JAAAUB010000006.1"/>
</dbReference>
<evidence type="ECO:0000313" key="15">
    <source>
        <dbReference type="EMBL" id="NMH16567.1"/>
    </source>
</evidence>
<evidence type="ECO:0000313" key="16">
    <source>
        <dbReference type="Proteomes" id="UP000669605"/>
    </source>
</evidence>
<dbReference type="Proteomes" id="UP000669605">
    <property type="component" value="Unassembled WGS sequence"/>
</dbReference>
<keyword evidence="7" id="KW-0472">Membrane</keyword>
<evidence type="ECO:0000256" key="6">
    <source>
        <dbReference type="ARBA" id="ARBA00022729"/>
    </source>
</evidence>
<feature type="signal peptide" evidence="11">
    <location>
        <begin position="1"/>
        <end position="19"/>
    </location>
</feature>
<evidence type="ECO:0000256" key="9">
    <source>
        <dbReference type="ARBA" id="ARBA00033063"/>
    </source>
</evidence>
<keyword evidence="5" id="KW-0812">Transmembrane</keyword>
<feature type="domain" description="Bacterial surface antigen (D15)" evidence="12">
    <location>
        <begin position="397"/>
        <end position="583"/>
    </location>
</feature>
<evidence type="ECO:0000256" key="10">
    <source>
        <dbReference type="ARBA" id="ARBA00093548"/>
    </source>
</evidence>
<feature type="domain" description="TamA POTRA" evidence="14">
    <location>
        <begin position="31"/>
        <end position="108"/>
    </location>
</feature>
<reference evidence="15 16" key="1">
    <citation type="journal article" date="2020" name="Curr. Microbiol.">
        <title>Tepidiphilus baoligensis sp. nov., a Novel Bacterium of the Family Hydrogenophilaceae Isolated from an Oil Reservoir.</title>
        <authorList>
            <person name="Zhang X."/>
            <person name="Wang G."/>
            <person name="Ma X."/>
            <person name="Yu J."/>
            <person name="You J."/>
            <person name="Xue Y."/>
            <person name="Ma Y."/>
        </authorList>
    </citation>
    <scope>NUCLEOTIDE SEQUENCE [LARGE SCALE GENOMIC DNA]</scope>
    <source>
        <strain evidence="15 16">B18-69</strain>
    </source>
</reference>
<keyword evidence="6 11" id="KW-0732">Signal</keyword>
<keyword evidence="4" id="KW-1134">Transmembrane beta strand</keyword>
<evidence type="ECO:0000256" key="1">
    <source>
        <dbReference type="ARBA" id="ARBA00004442"/>
    </source>
</evidence>
<sequence length="583" mass="65310">MPILAALVVFFAVLFPRHAVPAQPDAAPSRLRVVGLEAHPELAANVMKLAPPSNLACDAPEVRWRAYLREARAAATSALRALGHFNATIEADLEHTEDCKRPVLRIEPGPPTLIDVLEVEIEGEFTRDPMIRRYLDELPLAKGSRLHQGLYEEIRDTLLNRARSAGYLDAHYRRRELWVDPATNTARIGLHLDSGPRYYFGTIRVEQDILDEDFVARLLPVTQGDPYYGEALAEIYRNLSASGYFAEVRIDPLTEQRQAQTVPVDVVLTPNKRTAYGLRVGFATDTGPRLGADSTRRWVNRRGHRWKGNVEFSPRLQRIESNYTIPGRSPLTDSLDLYTRLDREDANDIVSDSARLGAQYARLRNGWTQALFGEYRYERTEYGRQPRRGDGFVLAGVKLGHRRFDDPLFPTRGHSLDFTLQGASEALLSATDFVQIVTRGVGAHPVGRFIFKGRMDLGLTWMDEFARLPKSLRFFAGGDNSVRGYGFEKIGPRDERGQVVGGRYLFTVSAEVMHPIHANNWYGALFVDSGDAFDGRSDLNLKTGVGVGVRWRSPLGLVRLDVAYPLDMDSPSPRLHVGIGASF</sequence>
<dbReference type="Pfam" id="PF01103">
    <property type="entry name" value="Omp85"/>
    <property type="match status" value="1"/>
</dbReference>
<organism evidence="15 16">
    <name type="scientific">Tepidiphilus baoligensis</name>
    <dbReference type="NCBI Taxonomy" id="2698687"/>
    <lineage>
        <taxon>Bacteria</taxon>
        <taxon>Pseudomonadati</taxon>
        <taxon>Pseudomonadota</taxon>
        <taxon>Hydrogenophilia</taxon>
        <taxon>Hydrogenophilales</taxon>
        <taxon>Hydrogenophilaceae</taxon>
        <taxon>Tepidiphilus</taxon>
    </lineage>
</organism>
<feature type="chain" id="PRO_5045342723" description="Translocation and assembly module subunit TamA" evidence="11">
    <location>
        <begin position="20"/>
        <end position="583"/>
    </location>
</feature>
<evidence type="ECO:0000256" key="8">
    <source>
        <dbReference type="ARBA" id="ARBA00023237"/>
    </source>
</evidence>
<feature type="domain" description="POTRA" evidence="13">
    <location>
        <begin position="198"/>
        <end position="269"/>
    </location>
</feature>
<dbReference type="PANTHER" id="PTHR12815">
    <property type="entry name" value="SORTING AND ASSEMBLY MACHINERY SAMM50 PROTEIN FAMILY MEMBER"/>
    <property type="match status" value="1"/>
</dbReference>
<dbReference type="Pfam" id="PF17243">
    <property type="entry name" value="POTRA_TamA_1"/>
    <property type="match status" value="1"/>
</dbReference>
<dbReference type="InterPro" id="IPR010827">
    <property type="entry name" value="BamA/TamA_POTRA"/>
</dbReference>
<evidence type="ECO:0000259" key="13">
    <source>
        <dbReference type="Pfam" id="PF07244"/>
    </source>
</evidence>
<dbReference type="Pfam" id="PF07244">
    <property type="entry name" value="POTRA"/>
    <property type="match status" value="1"/>
</dbReference>
<evidence type="ECO:0000256" key="5">
    <source>
        <dbReference type="ARBA" id="ARBA00022692"/>
    </source>
</evidence>
<evidence type="ECO:0000256" key="2">
    <source>
        <dbReference type="ARBA" id="ARBA00010248"/>
    </source>
</evidence>
<protein>
    <recommendedName>
        <fullName evidence="3">Translocation and assembly module subunit TamA</fullName>
    </recommendedName>
    <alternativeName>
        <fullName evidence="9">Autotransporter assembly factor TamA</fullName>
    </alternativeName>
</protein>
<comment type="caution">
    <text evidence="15">The sequence shown here is derived from an EMBL/GenBank/DDBJ whole genome shotgun (WGS) entry which is preliminary data.</text>
</comment>
<proteinExistence type="inferred from homology"/>
<evidence type="ECO:0000259" key="12">
    <source>
        <dbReference type="Pfam" id="PF01103"/>
    </source>
</evidence>
<dbReference type="InterPro" id="IPR035243">
    <property type="entry name" value="TamA_POTRA_Dom_1"/>
</dbReference>
<comment type="similarity">
    <text evidence="2">Belongs to the TamA family.</text>
</comment>
<dbReference type="EMBL" id="JAAAUB010000006">
    <property type="protein sequence ID" value="NMH16567.1"/>
    <property type="molecule type" value="Genomic_DNA"/>
</dbReference>
<keyword evidence="16" id="KW-1185">Reference proteome</keyword>
<comment type="subunit">
    <text evidence="10">Interacts with TamB to form the translocation and assembly module (TAM).</text>
</comment>
<dbReference type="PANTHER" id="PTHR12815:SF47">
    <property type="entry name" value="TRANSLOCATION AND ASSEMBLY MODULE SUBUNIT TAMA"/>
    <property type="match status" value="1"/>
</dbReference>
<evidence type="ECO:0000256" key="11">
    <source>
        <dbReference type="SAM" id="SignalP"/>
    </source>
</evidence>
<accession>A0ABX1QKW5</accession>
<evidence type="ECO:0000256" key="3">
    <source>
        <dbReference type="ARBA" id="ARBA00015419"/>
    </source>
</evidence>
<evidence type="ECO:0000256" key="7">
    <source>
        <dbReference type="ARBA" id="ARBA00023136"/>
    </source>
</evidence>
<evidence type="ECO:0000259" key="14">
    <source>
        <dbReference type="Pfam" id="PF17243"/>
    </source>
</evidence>
<dbReference type="Gene3D" id="2.40.160.50">
    <property type="entry name" value="membrane protein fhac: a member of the omp85/tpsb transporter family"/>
    <property type="match status" value="1"/>
</dbReference>